<proteinExistence type="inferred from homology"/>
<comment type="similarity">
    <text evidence="2">Belongs to the YkuD family.</text>
</comment>
<evidence type="ECO:0000313" key="13">
    <source>
        <dbReference type="Proteomes" id="UP000300142"/>
    </source>
</evidence>
<evidence type="ECO:0000313" key="12">
    <source>
        <dbReference type="EMBL" id="GCL36907.1"/>
    </source>
</evidence>
<dbReference type="GO" id="GO:0005576">
    <property type="term" value="C:extracellular region"/>
    <property type="evidence" value="ECO:0007669"/>
    <property type="project" value="TreeGrafter"/>
</dbReference>
<dbReference type="Pfam" id="PF03734">
    <property type="entry name" value="YkuD"/>
    <property type="match status" value="1"/>
</dbReference>
<evidence type="ECO:0000256" key="2">
    <source>
        <dbReference type="ARBA" id="ARBA00005992"/>
    </source>
</evidence>
<keyword evidence="5" id="KW-0378">Hydrolase</keyword>
<comment type="pathway">
    <text evidence="1 9">Cell wall biogenesis; peptidoglycan biosynthesis.</text>
</comment>
<evidence type="ECO:0000256" key="9">
    <source>
        <dbReference type="PROSITE-ProRule" id="PRU01373"/>
    </source>
</evidence>
<dbReference type="CDD" id="cd16913">
    <property type="entry name" value="YkuD_like"/>
    <property type="match status" value="1"/>
</dbReference>
<dbReference type="EMBL" id="BJCE01000054">
    <property type="protein sequence ID" value="GCL36907.1"/>
    <property type="molecule type" value="Genomic_DNA"/>
</dbReference>
<evidence type="ECO:0000256" key="10">
    <source>
        <dbReference type="SAM" id="SignalP"/>
    </source>
</evidence>
<dbReference type="UniPathway" id="UPA00219"/>
<dbReference type="GO" id="GO:0016757">
    <property type="term" value="F:glycosyltransferase activity"/>
    <property type="evidence" value="ECO:0007669"/>
    <property type="project" value="UniProtKB-KW"/>
</dbReference>
<sequence>MMSNSVDKRIIFKLTLTVILTFFGLQSIANAQTEVNQQESNNINNTQPNSTLSINYPQAQPDLPRKSIRRKRLLIRSVSPVPLTIPDTTEENIHLLLVLKERRLYVYRGDILQASYPVAIGQPQWETPVGKFKVLNMIENPAWENPFVENKQIIPPGSQNPLGERWIGFWSDGKDEIGFHGTYQRDSIGKAVSHGCVRLYNEDVLKLYEIVKVGTPVIVVP</sequence>
<organism evidence="12 13">
    <name type="scientific">Sphaerospermopsis reniformis</name>
    <dbReference type="NCBI Taxonomy" id="531300"/>
    <lineage>
        <taxon>Bacteria</taxon>
        <taxon>Bacillati</taxon>
        <taxon>Cyanobacteriota</taxon>
        <taxon>Cyanophyceae</taxon>
        <taxon>Nostocales</taxon>
        <taxon>Aphanizomenonaceae</taxon>
        <taxon>Sphaerospermopsis</taxon>
    </lineage>
</organism>
<evidence type="ECO:0000256" key="7">
    <source>
        <dbReference type="ARBA" id="ARBA00022984"/>
    </source>
</evidence>
<keyword evidence="4" id="KW-0808">Transferase</keyword>
<keyword evidence="6 9" id="KW-0133">Cell shape</keyword>
<dbReference type="PANTHER" id="PTHR30582">
    <property type="entry name" value="L,D-TRANSPEPTIDASE"/>
    <property type="match status" value="1"/>
</dbReference>
<dbReference type="GO" id="GO:0071555">
    <property type="term" value="P:cell wall organization"/>
    <property type="evidence" value="ECO:0007669"/>
    <property type="project" value="UniProtKB-UniRule"/>
</dbReference>
<feature type="chain" id="PRO_5019779998" evidence="10">
    <location>
        <begin position="32"/>
        <end position="221"/>
    </location>
</feature>
<dbReference type="Proteomes" id="UP000300142">
    <property type="component" value="Unassembled WGS sequence"/>
</dbReference>
<feature type="domain" description="L,D-TPase catalytic" evidence="11">
    <location>
        <begin position="93"/>
        <end position="220"/>
    </location>
</feature>
<evidence type="ECO:0000256" key="8">
    <source>
        <dbReference type="ARBA" id="ARBA00023316"/>
    </source>
</evidence>
<evidence type="ECO:0000256" key="5">
    <source>
        <dbReference type="ARBA" id="ARBA00022801"/>
    </source>
</evidence>
<dbReference type="GO" id="GO:0018104">
    <property type="term" value="P:peptidoglycan-protein cross-linking"/>
    <property type="evidence" value="ECO:0007669"/>
    <property type="project" value="TreeGrafter"/>
</dbReference>
<evidence type="ECO:0000259" key="11">
    <source>
        <dbReference type="PROSITE" id="PS52029"/>
    </source>
</evidence>
<dbReference type="GO" id="GO:0071972">
    <property type="term" value="F:peptidoglycan L,D-transpeptidase activity"/>
    <property type="evidence" value="ECO:0007669"/>
    <property type="project" value="TreeGrafter"/>
</dbReference>
<reference evidence="13" key="1">
    <citation type="submission" date="2019-02" db="EMBL/GenBank/DDBJ databases">
        <title>Draft genome sequence of Sphaerospermopsis reniformis NIES-1949.</title>
        <authorList>
            <person name="Yamaguchi H."/>
            <person name="Suzuki S."/>
            <person name="Kawachi M."/>
        </authorList>
    </citation>
    <scope>NUCLEOTIDE SEQUENCE [LARGE SCALE GENOMIC DNA]</scope>
    <source>
        <strain evidence="13">NIES-1949</strain>
    </source>
</reference>
<dbReference type="Gene3D" id="2.40.440.10">
    <property type="entry name" value="L,D-transpeptidase catalytic domain-like"/>
    <property type="match status" value="1"/>
</dbReference>
<feature type="signal peptide" evidence="10">
    <location>
        <begin position="1"/>
        <end position="31"/>
    </location>
</feature>
<feature type="active site" description="Proton donor/acceptor" evidence="9">
    <location>
        <position position="180"/>
    </location>
</feature>
<dbReference type="InterPro" id="IPR050979">
    <property type="entry name" value="LD-transpeptidase"/>
</dbReference>
<keyword evidence="3" id="KW-0328">Glycosyltransferase</keyword>
<evidence type="ECO:0000256" key="3">
    <source>
        <dbReference type="ARBA" id="ARBA00022676"/>
    </source>
</evidence>
<dbReference type="PROSITE" id="PS52029">
    <property type="entry name" value="LD_TPASE"/>
    <property type="match status" value="1"/>
</dbReference>
<feature type="active site" description="Nucleophile" evidence="9">
    <location>
        <position position="196"/>
    </location>
</feature>
<evidence type="ECO:0000256" key="1">
    <source>
        <dbReference type="ARBA" id="ARBA00004752"/>
    </source>
</evidence>
<dbReference type="AlphaFoldDB" id="A0A479ZWM5"/>
<accession>A0A479ZWM5</accession>
<protein>
    <submittedName>
        <fullName evidence="12">ErfK/YbiS/YcfS/YnhG</fullName>
    </submittedName>
</protein>
<name>A0A479ZWM5_9CYAN</name>
<dbReference type="RefSeq" id="WP_236104040.1">
    <property type="nucleotide sequence ID" value="NZ_BJCE01000054.1"/>
</dbReference>
<dbReference type="InterPro" id="IPR005490">
    <property type="entry name" value="LD_TPept_cat_dom"/>
</dbReference>
<keyword evidence="13" id="KW-1185">Reference proteome</keyword>
<keyword evidence="7 9" id="KW-0573">Peptidoglycan synthesis</keyword>
<dbReference type="GO" id="GO:0008360">
    <property type="term" value="P:regulation of cell shape"/>
    <property type="evidence" value="ECO:0007669"/>
    <property type="project" value="UniProtKB-UniRule"/>
</dbReference>
<comment type="caution">
    <text evidence="12">The sequence shown here is derived from an EMBL/GenBank/DDBJ whole genome shotgun (WGS) entry which is preliminary data.</text>
</comment>
<dbReference type="InterPro" id="IPR038063">
    <property type="entry name" value="Transpep_catalytic_dom"/>
</dbReference>
<evidence type="ECO:0000256" key="4">
    <source>
        <dbReference type="ARBA" id="ARBA00022679"/>
    </source>
</evidence>
<keyword evidence="10" id="KW-0732">Signal</keyword>
<dbReference type="PANTHER" id="PTHR30582:SF24">
    <property type="entry name" value="L,D-TRANSPEPTIDASE ERFK_SRFK-RELATED"/>
    <property type="match status" value="1"/>
</dbReference>
<dbReference type="SUPFAM" id="SSF141523">
    <property type="entry name" value="L,D-transpeptidase catalytic domain-like"/>
    <property type="match status" value="1"/>
</dbReference>
<keyword evidence="8 9" id="KW-0961">Cell wall biogenesis/degradation</keyword>
<gene>
    <name evidence="12" type="ORF">SR1949_20130</name>
</gene>
<evidence type="ECO:0000256" key="6">
    <source>
        <dbReference type="ARBA" id="ARBA00022960"/>
    </source>
</evidence>